<feature type="compositionally biased region" description="Pro residues" evidence="11">
    <location>
        <begin position="804"/>
        <end position="815"/>
    </location>
</feature>
<feature type="compositionally biased region" description="Basic and acidic residues" evidence="11">
    <location>
        <begin position="749"/>
        <end position="766"/>
    </location>
</feature>
<feature type="region of interest" description="Disordered" evidence="11">
    <location>
        <begin position="370"/>
        <end position="521"/>
    </location>
</feature>
<feature type="compositionally biased region" description="Low complexity" evidence="11">
    <location>
        <begin position="732"/>
        <end position="745"/>
    </location>
</feature>
<dbReference type="STRING" id="644352.J3NL00"/>
<evidence type="ECO:0000256" key="4">
    <source>
        <dbReference type="ARBA" id="ARBA00022617"/>
    </source>
</evidence>
<proteinExistence type="predicted"/>
<feature type="transmembrane region" description="Helical" evidence="12">
    <location>
        <begin position="197"/>
        <end position="214"/>
    </location>
</feature>
<keyword evidence="10 12" id="KW-0472">Membrane</keyword>
<feature type="region of interest" description="Disordered" evidence="11">
    <location>
        <begin position="286"/>
        <end position="352"/>
    </location>
</feature>
<feature type="compositionally biased region" description="Basic and acidic residues" evidence="11">
    <location>
        <begin position="536"/>
        <end position="566"/>
    </location>
</feature>
<feature type="compositionally biased region" description="Low complexity" evidence="11">
    <location>
        <begin position="443"/>
        <end position="460"/>
    </location>
</feature>
<keyword evidence="6" id="KW-0479">Metal-binding</keyword>
<dbReference type="OrthoDB" id="19261at2759"/>
<evidence type="ECO:0000313" key="16">
    <source>
        <dbReference type="Proteomes" id="UP000006039"/>
    </source>
</evidence>
<dbReference type="InterPro" id="IPR045150">
    <property type="entry name" value="CYB561D1/2"/>
</dbReference>
<dbReference type="EnsemblFungi" id="EJT81967">
    <property type="protein sequence ID" value="EJT81967"/>
    <property type="gene ID" value="GGTG_01941"/>
</dbReference>
<dbReference type="GO" id="GO:0016020">
    <property type="term" value="C:membrane"/>
    <property type="evidence" value="ECO:0007669"/>
    <property type="project" value="UniProtKB-SubCell"/>
</dbReference>
<dbReference type="AlphaFoldDB" id="J3NL00"/>
<evidence type="ECO:0000256" key="8">
    <source>
        <dbReference type="ARBA" id="ARBA00022989"/>
    </source>
</evidence>
<feature type="transmembrane region" description="Helical" evidence="12">
    <location>
        <begin position="135"/>
        <end position="154"/>
    </location>
</feature>
<feature type="compositionally biased region" description="Pro residues" evidence="11">
    <location>
        <begin position="823"/>
        <end position="845"/>
    </location>
</feature>
<keyword evidence="4" id="KW-0349">Heme</keyword>
<dbReference type="Gene3D" id="1.20.120.1770">
    <property type="match status" value="1"/>
</dbReference>
<keyword evidence="8 12" id="KW-1133">Transmembrane helix</keyword>
<keyword evidence="16" id="KW-1185">Reference proteome</keyword>
<keyword evidence="7" id="KW-0249">Electron transport</keyword>
<evidence type="ECO:0000256" key="12">
    <source>
        <dbReference type="SAM" id="Phobius"/>
    </source>
</evidence>
<dbReference type="GO" id="GO:0020037">
    <property type="term" value="F:heme binding"/>
    <property type="evidence" value="ECO:0007669"/>
    <property type="project" value="TreeGrafter"/>
</dbReference>
<dbReference type="Proteomes" id="UP000006039">
    <property type="component" value="Unassembled WGS sequence"/>
</dbReference>
<feature type="compositionally biased region" description="Basic residues" evidence="11">
    <location>
        <begin position="286"/>
        <end position="306"/>
    </location>
</feature>
<evidence type="ECO:0000259" key="13">
    <source>
        <dbReference type="PROSITE" id="PS50939"/>
    </source>
</evidence>
<feature type="compositionally biased region" description="Polar residues" evidence="11">
    <location>
        <begin position="853"/>
        <end position="873"/>
    </location>
</feature>
<dbReference type="HOGENOM" id="CLU_007077_0_0_1"/>
<dbReference type="VEuPathDB" id="FungiDB:GGTG_01941"/>
<organism evidence="14">
    <name type="scientific">Gaeumannomyces tritici (strain R3-111a-1)</name>
    <name type="common">Wheat and barley take-all root rot fungus</name>
    <name type="synonym">Gaeumannomyces graminis var. tritici</name>
    <dbReference type="NCBI Taxonomy" id="644352"/>
    <lineage>
        <taxon>Eukaryota</taxon>
        <taxon>Fungi</taxon>
        <taxon>Dikarya</taxon>
        <taxon>Ascomycota</taxon>
        <taxon>Pezizomycotina</taxon>
        <taxon>Sordariomycetes</taxon>
        <taxon>Sordariomycetidae</taxon>
        <taxon>Magnaporthales</taxon>
        <taxon>Magnaporthaceae</taxon>
        <taxon>Gaeumannomyces</taxon>
    </lineage>
</organism>
<feature type="compositionally biased region" description="Low complexity" evidence="11">
    <location>
        <begin position="666"/>
        <end position="678"/>
    </location>
</feature>
<evidence type="ECO:0000313" key="15">
    <source>
        <dbReference type="EnsemblFungi" id="EJT81967"/>
    </source>
</evidence>
<feature type="transmembrane region" description="Helical" evidence="12">
    <location>
        <begin position="65"/>
        <end position="90"/>
    </location>
</feature>
<feature type="transmembrane region" description="Helical" evidence="12">
    <location>
        <begin position="174"/>
        <end position="191"/>
    </location>
</feature>
<dbReference type="GeneID" id="20342399"/>
<dbReference type="GO" id="GO:0046872">
    <property type="term" value="F:metal ion binding"/>
    <property type="evidence" value="ECO:0007669"/>
    <property type="project" value="UniProtKB-KW"/>
</dbReference>
<evidence type="ECO:0000256" key="2">
    <source>
        <dbReference type="ARBA" id="ARBA00004141"/>
    </source>
</evidence>
<keyword evidence="9" id="KW-0408">Iron</keyword>
<evidence type="ECO:0000256" key="10">
    <source>
        <dbReference type="ARBA" id="ARBA00023136"/>
    </source>
</evidence>
<dbReference type="PANTHER" id="PTHR15422:SF24">
    <property type="entry name" value="DOMON RELATED DOMAIN-CONTAINING PROTEIN"/>
    <property type="match status" value="1"/>
</dbReference>
<evidence type="ECO:0000256" key="9">
    <source>
        <dbReference type="ARBA" id="ARBA00023004"/>
    </source>
</evidence>
<dbReference type="PANTHER" id="PTHR15422">
    <property type="entry name" value="OS05G0565100 PROTEIN"/>
    <property type="match status" value="1"/>
</dbReference>
<dbReference type="InterPro" id="IPR006593">
    <property type="entry name" value="Cyt_b561/ferric_Rdtase_TM"/>
</dbReference>
<feature type="compositionally biased region" description="Low complexity" evidence="11">
    <location>
        <begin position="876"/>
        <end position="890"/>
    </location>
</feature>
<name>J3NL00_GAET3</name>
<dbReference type="eggNOG" id="KOG4293">
    <property type="taxonomic scope" value="Eukaryota"/>
</dbReference>
<keyword evidence="3" id="KW-0813">Transport</keyword>
<accession>J3NL00</accession>
<dbReference type="EMBL" id="GL385395">
    <property type="protein sequence ID" value="EJT81967.1"/>
    <property type="molecule type" value="Genomic_DNA"/>
</dbReference>
<comment type="cofactor">
    <cofactor evidence="1">
        <name>heme b</name>
        <dbReference type="ChEBI" id="CHEBI:60344"/>
    </cofactor>
</comment>
<evidence type="ECO:0000313" key="14">
    <source>
        <dbReference type="EMBL" id="EJT81967.1"/>
    </source>
</evidence>
<evidence type="ECO:0000256" key="7">
    <source>
        <dbReference type="ARBA" id="ARBA00022982"/>
    </source>
</evidence>
<reference evidence="14" key="2">
    <citation type="submission" date="2010-07" db="EMBL/GenBank/DDBJ databases">
        <authorList>
            <consortium name="The Broad Institute Genome Sequencing Platform"/>
            <consortium name="Broad Institute Genome Sequencing Center for Infectious Disease"/>
            <person name="Ma L.-J."/>
            <person name="Dead R."/>
            <person name="Young S."/>
            <person name="Zeng Q."/>
            <person name="Koehrsen M."/>
            <person name="Alvarado L."/>
            <person name="Berlin A."/>
            <person name="Chapman S.B."/>
            <person name="Chen Z."/>
            <person name="Freedman E."/>
            <person name="Gellesch M."/>
            <person name="Goldberg J."/>
            <person name="Griggs A."/>
            <person name="Gujja S."/>
            <person name="Heilman E.R."/>
            <person name="Heiman D."/>
            <person name="Hepburn T."/>
            <person name="Howarth C."/>
            <person name="Jen D."/>
            <person name="Larson L."/>
            <person name="Mehta T."/>
            <person name="Neiman D."/>
            <person name="Pearson M."/>
            <person name="Roberts A."/>
            <person name="Saif S."/>
            <person name="Shea T."/>
            <person name="Shenoy N."/>
            <person name="Sisk P."/>
            <person name="Stolte C."/>
            <person name="Sykes S."/>
            <person name="Walk T."/>
            <person name="White J."/>
            <person name="Yandava C."/>
            <person name="Haas B."/>
            <person name="Nusbaum C."/>
            <person name="Birren B."/>
        </authorList>
    </citation>
    <scope>NUCLEOTIDE SEQUENCE</scope>
    <source>
        <strain evidence="14">R3-111a-1</strain>
    </source>
</reference>
<dbReference type="GO" id="GO:0140575">
    <property type="term" value="F:transmembrane monodehydroascorbate reductase activity"/>
    <property type="evidence" value="ECO:0007669"/>
    <property type="project" value="InterPro"/>
</dbReference>
<feature type="compositionally biased region" description="Basic and acidic residues" evidence="11">
    <location>
        <begin position="251"/>
        <end position="260"/>
    </location>
</feature>
<evidence type="ECO:0000256" key="11">
    <source>
        <dbReference type="SAM" id="MobiDB-lite"/>
    </source>
</evidence>
<keyword evidence="5 12" id="KW-0812">Transmembrane</keyword>
<feature type="region of interest" description="Disordered" evidence="11">
    <location>
        <begin position="236"/>
        <end position="268"/>
    </location>
</feature>
<sequence>MAPAELSPPGTATYASDRLNVGDGTWDYEKNTFLLPPLVPLNFDMMQYNGMGNRFSTMPQYHTLVMGHGILATMAFLFLIPAAVMTARFYTAPSGYAIRYHAYLNVVAVGLATVSFILGWFAVGPNRSLTNPHHGIGVAIYTLLMLQAIGGRFIRNIRKARSFRITIHQWNGRAVALLGIVQVPLGLTLYGSPKYTFILYAVWVGLLVLLYFILNYRHAGQREEYYSGARSEAGRSRVTRTDITETDYTENTERTDRTGRGDSGGGGLKWLGPLAAGAGAMAFWKRKKRERSMSRNRSRSRSRMRSRSGGPSEVVASRRGSPPSTYLDYDEEKRSSRANNKNPSKKEEEKGGGFMKKMAGLTAMFGAGALGAKFAKKKDDTRDRRDETAYSAVSTETPSRYDDRRRGSRRGGGTVVSDYTDATTDVTARPRSPLLPGPGGNHPATAAAAMSAAAGRPGASNGRPVTPPQSHRRNYSRPEADSLVYSDYSSFRDDSPSRRSAPPRRKSGGVTTADAAGGGIMAGLGLGWLAGKFKGKGKEEERPKYDDEESRVGDRSRRYTNDDSPSRRNSRRAPARPAPSALSEVTSMTESSVEPRPTTGYGAAPGGSRNGQPTMTPATGGPRRSMSRSRREGPYASGHESADDAYQSASGGPGRRNSRRRRESEAAAADAVASASRLASHEARRYGGGSQASTSIKVKVDPDRHNVTLRRIPPGEAAQAASSRSRRQRTDSISSNSVSELSPNSRQTYRRDSSMRRAEEAAERAVDVNNPSAPLPTPNPRFAGGRSRPAPGPSGQDGGYYGNNPPPPPGPPPPAYGAGQPPVQAPGGPPPPPPPGGMPPGPPRTPVGLLSVGGQTVTSLHSHGTWSGMSPSSIGPPESQAEPVAPSESAAADRRRRRREERSGARPSDTSTVDFN</sequence>
<protein>
    <recommendedName>
        <fullName evidence="13">Cytochrome b561 domain-containing protein</fullName>
    </recommendedName>
</protein>
<evidence type="ECO:0000256" key="6">
    <source>
        <dbReference type="ARBA" id="ARBA00022723"/>
    </source>
</evidence>
<evidence type="ECO:0000256" key="5">
    <source>
        <dbReference type="ARBA" id="ARBA00022692"/>
    </source>
</evidence>
<gene>
    <name evidence="15" type="primary">20342399</name>
    <name evidence="14" type="ORF">GGTG_01941</name>
</gene>
<feature type="transmembrane region" description="Helical" evidence="12">
    <location>
        <begin position="102"/>
        <end position="123"/>
    </location>
</feature>
<reference evidence="15" key="4">
    <citation type="journal article" date="2015" name="G3 (Bethesda)">
        <title>Genome sequences of three phytopathogenic species of the Magnaporthaceae family of fungi.</title>
        <authorList>
            <person name="Okagaki L.H."/>
            <person name="Nunes C.C."/>
            <person name="Sailsbery J."/>
            <person name="Clay B."/>
            <person name="Brown D."/>
            <person name="John T."/>
            <person name="Oh Y."/>
            <person name="Young N."/>
            <person name="Fitzgerald M."/>
            <person name="Haas B.J."/>
            <person name="Zeng Q."/>
            <person name="Young S."/>
            <person name="Adiconis X."/>
            <person name="Fan L."/>
            <person name="Levin J.Z."/>
            <person name="Mitchell T.K."/>
            <person name="Okubara P.A."/>
            <person name="Farman M.L."/>
            <person name="Kohn L.M."/>
            <person name="Birren B."/>
            <person name="Ma L.-J."/>
            <person name="Dean R.A."/>
        </authorList>
    </citation>
    <scope>NUCLEOTIDE SEQUENCE</scope>
    <source>
        <strain evidence="15">R3-111a-1</strain>
    </source>
</reference>
<feature type="domain" description="Cytochrome b561" evidence="13">
    <location>
        <begin position="29"/>
        <end position="220"/>
    </location>
</feature>
<feature type="compositionally biased region" description="Low complexity" evidence="11">
    <location>
        <begin position="780"/>
        <end position="789"/>
    </location>
</feature>
<dbReference type="CDD" id="cd08760">
    <property type="entry name" value="Cyt_b561_FRRS1_like"/>
    <property type="match status" value="1"/>
</dbReference>
<feature type="region of interest" description="Disordered" evidence="11">
    <location>
        <begin position="535"/>
        <end position="916"/>
    </location>
</feature>
<reference evidence="14" key="3">
    <citation type="submission" date="2010-09" db="EMBL/GenBank/DDBJ databases">
        <title>Annotation of Gaeumannomyces graminis var. tritici R3-111a-1.</title>
        <authorList>
            <consortium name="The Broad Institute Genome Sequencing Platform"/>
            <person name="Ma L.-J."/>
            <person name="Dead R."/>
            <person name="Young S.K."/>
            <person name="Zeng Q."/>
            <person name="Gargeya S."/>
            <person name="Fitzgerald M."/>
            <person name="Haas B."/>
            <person name="Abouelleil A."/>
            <person name="Alvarado L."/>
            <person name="Arachchi H.M."/>
            <person name="Berlin A."/>
            <person name="Brown A."/>
            <person name="Chapman S.B."/>
            <person name="Chen Z."/>
            <person name="Dunbar C."/>
            <person name="Freedman E."/>
            <person name="Gearin G."/>
            <person name="Gellesch M."/>
            <person name="Goldberg J."/>
            <person name="Griggs A."/>
            <person name="Gujja S."/>
            <person name="Heiman D."/>
            <person name="Howarth C."/>
            <person name="Larson L."/>
            <person name="Lui A."/>
            <person name="MacDonald P.J.P."/>
            <person name="Mehta T."/>
            <person name="Montmayeur A."/>
            <person name="Murphy C."/>
            <person name="Neiman D."/>
            <person name="Pearson M."/>
            <person name="Priest M."/>
            <person name="Roberts A."/>
            <person name="Saif S."/>
            <person name="Shea T."/>
            <person name="Shenoy N."/>
            <person name="Sisk P."/>
            <person name="Stolte C."/>
            <person name="Sykes S."/>
            <person name="Yandava C."/>
            <person name="Wortman J."/>
            <person name="Nusbaum C."/>
            <person name="Birren B."/>
        </authorList>
    </citation>
    <scope>NUCLEOTIDE SEQUENCE</scope>
    <source>
        <strain evidence="14">R3-111a-1</strain>
    </source>
</reference>
<feature type="compositionally biased region" description="Low complexity" evidence="11">
    <location>
        <begin position="578"/>
        <end position="594"/>
    </location>
</feature>
<dbReference type="RefSeq" id="XP_009217976.1">
    <property type="nucleotide sequence ID" value="XM_009219712.1"/>
</dbReference>
<feature type="compositionally biased region" description="Basic and acidic residues" evidence="11">
    <location>
        <begin position="377"/>
        <end position="388"/>
    </location>
</feature>
<evidence type="ECO:0000256" key="3">
    <source>
        <dbReference type="ARBA" id="ARBA00022448"/>
    </source>
</evidence>
<reference evidence="15" key="5">
    <citation type="submission" date="2018-04" db="UniProtKB">
        <authorList>
            <consortium name="EnsemblFungi"/>
        </authorList>
    </citation>
    <scope>IDENTIFICATION</scope>
    <source>
        <strain evidence="15">R3-111a-1</strain>
    </source>
</reference>
<dbReference type="PROSITE" id="PS50939">
    <property type="entry name" value="CYTOCHROME_B561"/>
    <property type="match status" value="1"/>
</dbReference>
<evidence type="ECO:0000256" key="1">
    <source>
        <dbReference type="ARBA" id="ARBA00001970"/>
    </source>
</evidence>
<dbReference type="SMART" id="SM00665">
    <property type="entry name" value="B561"/>
    <property type="match status" value="1"/>
</dbReference>
<comment type="subcellular location">
    <subcellularLocation>
        <location evidence="2">Membrane</location>
        <topology evidence="2">Multi-pass membrane protein</topology>
    </subcellularLocation>
</comment>
<reference evidence="16" key="1">
    <citation type="submission" date="2010-07" db="EMBL/GenBank/DDBJ databases">
        <title>The genome sequence of Gaeumannomyces graminis var. tritici strain R3-111a-1.</title>
        <authorList>
            <consortium name="The Broad Institute Genome Sequencing Platform"/>
            <person name="Ma L.-J."/>
            <person name="Dead R."/>
            <person name="Young S."/>
            <person name="Zeng Q."/>
            <person name="Koehrsen M."/>
            <person name="Alvarado L."/>
            <person name="Berlin A."/>
            <person name="Chapman S.B."/>
            <person name="Chen Z."/>
            <person name="Freedman E."/>
            <person name="Gellesch M."/>
            <person name="Goldberg J."/>
            <person name="Griggs A."/>
            <person name="Gujja S."/>
            <person name="Heilman E.R."/>
            <person name="Heiman D."/>
            <person name="Hepburn T."/>
            <person name="Howarth C."/>
            <person name="Jen D."/>
            <person name="Larson L."/>
            <person name="Mehta T."/>
            <person name="Neiman D."/>
            <person name="Pearson M."/>
            <person name="Roberts A."/>
            <person name="Saif S."/>
            <person name="Shea T."/>
            <person name="Shenoy N."/>
            <person name="Sisk P."/>
            <person name="Stolte C."/>
            <person name="Sykes S."/>
            <person name="Walk T."/>
            <person name="White J."/>
            <person name="Yandava C."/>
            <person name="Haas B."/>
            <person name="Nusbaum C."/>
            <person name="Birren B."/>
        </authorList>
    </citation>
    <scope>NUCLEOTIDE SEQUENCE [LARGE SCALE GENOMIC DNA]</scope>
    <source>
        <strain evidence="16">R3-111a-1</strain>
    </source>
</reference>